<proteinExistence type="predicted"/>
<evidence type="ECO:0000256" key="1">
    <source>
        <dbReference type="SAM" id="MobiDB-lite"/>
    </source>
</evidence>
<feature type="region of interest" description="Disordered" evidence="1">
    <location>
        <begin position="464"/>
        <end position="511"/>
    </location>
</feature>
<evidence type="ECO:0000313" key="3">
    <source>
        <dbReference type="RefSeq" id="XP_005358696.2"/>
    </source>
</evidence>
<feature type="compositionally biased region" description="Acidic residues" evidence="1">
    <location>
        <begin position="12"/>
        <end position="21"/>
    </location>
</feature>
<name>A0ABM0L4C9_MICOH</name>
<organism evidence="2 3">
    <name type="scientific">Microtus ochrogaster</name>
    <name type="common">Prairie vole</name>
    <dbReference type="NCBI Taxonomy" id="79684"/>
    <lineage>
        <taxon>Eukaryota</taxon>
        <taxon>Metazoa</taxon>
        <taxon>Chordata</taxon>
        <taxon>Craniata</taxon>
        <taxon>Vertebrata</taxon>
        <taxon>Euteleostomi</taxon>
        <taxon>Mammalia</taxon>
        <taxon>Eutheria</taxon>
        <taxon>Euarchontoglires</taxon>
        <taxon>Glires</taxon>
        <taxon>Rodentia</taxon>
        <taxon>Myomorpha</taxon>
        <taxon>Muroidea</taxon>
        <taxon>Cricetidae</taxon>
        <taxon>Arvicolinae</taxon>
        <taxon>Microtus</taxon>
    </lineage>
</organism>
<evidence type="ECO:0000313" key="2">
    <source>
        <dbReference type="Proteomes" id="UP000694915"/>
    </source>
</evidence>
<reference evidence="3" key="1">
    <citation type="submission" date="2025-08" db="UniProtKB">
        <authorList>
            <consortium name="RefSeq"/>
        </authorList>
    </citation>
    <scope>IDENTIFICATION</scope>
</reference>
<sequence length="608" mass="65085">MSSNEQTAVEEVGVDSEDGEATEVCLEGPSSLRNLDLSHDVGSSQSSVSEDDIETEGNSDLESGSKLPVQDHSEQSVSSDSDKEDLKACLPLVNDDDGVEEMVQQPTDQIRQSVRSRSSSKSCTAQQSTPWAGAEADRSRKGRLGKRLVDVKQASGAPVHHRGAKGGRARRTKKKKKIIKSKKAAPADIPEPSPDPDSDEENEVQVMRVSICFKNGGQIISSNAMDPGNKIKREDVRPRGNFHHMTGSLQVGAPRSHALGMGKLGGSCSNRKAAASRGKEPSKPRFPGAAAGGLMKASSKKKSVQEKKALQDAPRFTGRRPVPQCGQRPKAAPGETATFPPITCVSTLESSKKHCATPLEASEPAHGPSRKKATAKNTREALPAARADRGLVYKDTVKNLAAMTPTPESCKIKENPRARLPTRRAVRPFTCMHRGEMSSGDTNLRAPQVSANSQLVALKWRGTSARTPAPTGDQEPSVVSPLPAGEKQNQVPGTLGCQQEDSKKGSLLSGHDGVPVAISQSKQHNNGSLGTPVCHCPQPSPAPWLSWGHLTLKAPLTFQRITVFHLQMNACLEGKVFKVEMSCSKGELNTIYGGLNKNGPHRLMRLNA</sequence>
<feature type="compositionally biased region" description="Basic and acidic residues" evidence="1">
    <location>
        <begin position="69"/>
        <end position="87"/>
    </location>
</feature>
<protein>
    <submittedName>
        <fullName evidence="3">Uncharacterized protein CXorf49 homolog</fullName>
    </submittedName>
</protein>
<feature type="region of interest" description="Disordered" evidence="1">
    <location>
        <begin position="1"/>
        <end position="203"/>
    </location>
</feature>
<feature type="region of interest" description="Disordered" evidence="1">
    <location>
        <begin position="264"/>
        <end position="341"/>
    </location>
</feature>
<feature type="compositionally biased region" description="Basic residues" evidence="1">
    <location>
        <begin position="159"/>
        <end position="183"/>
    </location>
</feature>
<feature type="compositionally biased region" description="Polar residues" evidence="1">
    <location>
        <begin position="487"/>
        <end position="499"/>
    </location>
</feature>
<dbReference type="Pfam" id="PF15483">
    <property type="entry name" value="DUF4641"/>
    <property type="match status" value="1"/>
</dbReference>
<keyword evidence="2" id="KW-1185">Reference proteome</keyword>
<feature type="compositionally biased region" description="Low complexity" evidence="1">
    <location>
        <begin position="109"/>
        <end position="128"/>
    </location>
</feature>
<feature type="region of interest" description="Disordered" evidence="1">
    <location>
        <begin position="355"/>
        <end position="387"/>
    </location>
</feature>
<dbReference type="RefSeq" id="XP_005358696.2">
    <property type="nucleotide sequence ID" value="XM_005358639.2"/>
</dbReference>
<dbReference type="InterPro" id="IPR027822">
    <property type="entry name" value="DUF4641"/>
</dbReference>
<accession>A0ABM0L4C9</accession>
<dbReference type="GeneID" id="102001841"/>
<dbReference type="PANTHER" id="PTHR31866:SF6">
    <property type="entry name" value="GENE 3858-RELATED"/>
    <property type="match status" value="1"/>
</dbReference>
<dbReference type="PANTHER" id="PTHR31866">
    <property type="entry name" value="GENE 4779-RELATED"/>
    <property type="match status" value="1"/>
</dbReference>
<feature type="compositionally biased region" description="Acidic residues" evidence="1">
    <location>
        <begin position="49"/>
        <end position="59"/>
    </location>
</feature>
<dbReference type="Proteomes" id="UP000694915">
    <property type="component" value="Chromosome X"/>
</dbReference>
<gene>
    <name evidence="3" type="primary">LOC102001841</name>
</gene>
<feature type="compositionally biased region" description="Acidic residues" evidence="1">
    <location>
        <begin position="194"/>
        <end position="203"/>
    </location>
</feature>